<keyword evidence="5" id="KW-0132">Cell division</keyword>
<comment type="caution">
    <text evidence="7">The sequence shown here is derived from an EMBL/GenBank/DDBJ whole genome shotgun (WGS) entry which is preliminary data.</text>
</comment>
<dbReference type="GO" id="GO:0051301">
    <property type="term" value="P:cell division"/>
    <property type="evidence" value="ECO:0007669"/>
    <property type="project" value="UniProtKB-UniRule"/>
</dbReference>
<keyword evidence="3 5" id="KW-0732">Signal</keyword>
<dbReference type="GO" id="GO:0017038">
    <property type="term" value="P:protein import"/>
    <property type="evidence" value="ECO:0007669"/>
    <property type="project" value="InterPro"/>
</dbReference>
<dbReference type="PANTHER" id="PTHR36842">
    <property type="entry name" value="PROTEIN TOLB HOMOLOG"/>
    <property type="match status" value="1"/>
</dbReference>
<proteinExistence type="inferred from homology"/>
<feature type="domain" description="TolB N-terminal" evidence="6">
    <location>
        <begin position="50"/>
        <end position="151"/>
    </location>
</feature>
<comment type="subcellular location">
    <subcellularLocation>
        <location evidence="1 5">Periplasm</location>
    </subcellularLocation>
</comment>
<accession>A0A562L537</accession>
<gene>
    <name evidence="5" type="primary">tolB</name>
    <name evidence="7" type="ORF">IP90_01859</name>
</gene>
<dbReference type="Gene3D" id="2.120.10.30">
    <property type="entry name" value="TolB, C-terminal domain"/>
    <property type="match status" value="1"/>
</dbReference>
<dbReference type="Pfam" id="PF04052">
    <property type="entry name" value="TolB_N"/>
    <property type="match status" value="1"/>
</dbReference>
<evidence type="ECO:0000256" key="4">
    <source>
        <dbReference type="ARBA" id="ARBA00022764"/>
    </source>
</evidence>
<dbReference type="Gene3D" id="3.40.50.10070">
    <property type="entry name" value="TolB, N-terminal domain"/>
    <property type="match status" value="1"/>
</dbReference>
<protein>
    <recommendedName>
        <fullName evidence="5">Tol-Pal system protein TolB</fullName>
    </recommendedName>
</protein>
<evidence type="ECO:0000256" key="2">
    <source>
        <dbReference type="ARBA" id="ARBA00009820"/>
    </source>
</evidence>
<dbReference type="InterPro" id="IPR014167">
    <property type="entry name" value="Tol-Pal_TolB"/>
</dbReference>
<keyword evidence="5" id="KW-0131">Cell cycle</keyword>
<evidence type="ECO:0000259" key="6">
    <source>
        <dbReference type="Pfam" id="PF04052"/>
    </source>
</evidence>
<sequence length="458" mass="49572">MAASLNHRTIRPAGFTESMDLPMKRPLHLLATLFALLLLPLLATAQEKGLEIDIVGGNASALPIVVVPFQGSAGETDVAAVIRADLARSGQFRGLPEQDIIERPSRGAEINYPTWRLLKQDYIVVGRILPAGDGNFRVEYELFDVAKQERLLGYALTARSNAMRDVAHQIADAIYEKILGVRGAFWTRIAYVTATGTGNASRYALMVADSDGYNPQVVVRSAEPMLSPSWSPDGRKLAYVSFERGNSSIYIQDIATGARELVASYRGINGAPSFSPDGNRLALTLSRSGNPEIYVMNLGSKALTQLTNHFGIDTEPTWSANGSTIYFTSDRGGQPQIYSVAASGGGATRVTFQGRYNASATVSFDDKKIAVAQGAGNVYRIALMDRSLGSPRWTTLSPGSLDESPSFAPNASMVLYAAREGRRGVLYAVSADGRVRQRLVLADGDVREPAWSPYRQKN</sequence>
<dbReference type="Proteomes" id="UP000315167">
    <property type="component" value="Unassembled WGS sequence"/>
</dbReference>
<evidence type="ECO:0000256" key="1">
    <source>
        <dbReference type="ARBA" id="ARBA00004418"/>
    </source>
</evidence>
<dbReference type="GO" id="GO:0042597">
    <property type="term" value="C:periplasmic space"/>
    <property type="evidence" value="ECO:0007669"/>
    <property type="project" value="UniProtKB-SubCell"/>
</dbReference>
<dbReference type="HAMAP" id="MF_00671">
    <property type="entry name" value="TolB"/>
    <property type="match status" value="1"/>
</dbReference>
<evidence type="ECO:0000313" key="8">
    <source>
        <dbReference type="Proteomes" id="UP000315167"/>
    </source>
</evidence>
<dbReference type="InterPro" id="IPR007195">
    <property type="entry name" value="TolB_N"/>
</dbReference>
<comment type="subunit">
    <text evidence="5">The Tol-Pal system is composed of five core proteins: the inner membrane proteins TolA, TolQ and TolR, the periplasmic protein TolB and the outer membrane protein Pal. They form a network linking the inner and outer membranes and the peptidoglycan layer.</text>
</comment>
<evidence type="ECO:0000313" key="7">
    <source>
        <dbReference type="EMBL" id="TWI02761.1"/>
    </source>
</evidence>
<evidence type="ECO:0000256" key="5">
    <source>
        <dbReference type="HAMAP-Rule" id="MF_00671"/>
    </source>
</evidence>
<dbReference type="InterPro" id="IPR011042">
    <property type="entry name" value="6-blade_b-propeller_TolB-like"/>
</dbReference>
<dbReference type="SUPFAM" id="SSF52964">
    <property type="entry name" value="TolB, N-terminal domain"/>
    <property type="match status" value="1"/>
</dbReference>
<dbReference type="PANTHER" id="PTHR36842:SF1">
    <property type="entry name" value="PROTEIN TOLB"/>
    <property type="match status" value="1"/>
</dbReference>
<dbReference type="AlphaFoldDB" id="A0A562L537"/>
<keyword evidence="8" id="KW-1185">Reference proteome</keyword>
<comment type="function">
    <text evidence="5">Part of the Tol-Pal system, which plays a role in outer membrane invagination during cell division and is important for maintaining outer membrane integrity.</text>
</comment>
<evidence type="ECO:0000256" key="3">
    <source>
        <dbReference type="ARBA" id="ARBA00022729"/>
    </source>
</evidence>
<dbReference type="SUPFAM" id="SSF69304">
    <property type="entry name" value="Tricorn protease N-terminal domain"/>
    <property type="match status" value="1"/>
</dbReference>
<organism evidence="7 8">
    <name type="scientific">Luteimonas cucumeris</name>
    <dbReference type="NCBI Taxonomy" id="985012"/>
    <lineage>
        <taxon>Bacteria</taxon>
        <taxon>Pseudomonadati</taxon>
        <taxon>Pseudomonadota</taxon>
        <taxon>Gammaproteobacteria</taxon>
        <taxon>Lysobacterales</taxon>
        <taxon>Lysobacteraceae</taxon>
        <taxon>Luteimonas</taxon>
    </lineage>
</organism>
<dbReference type="InterPro" id="IPR011659">
    <property type="entry name" value="WD40"/>
</dbReference>
<dbReference type="EMBL" id="VLKN01000004">
    <property type="protein sequence ID" value="TWI02761.1"/>
    <property type="molecule type" value="Genomic_DNA"/>
</dbReference>
<reference evidence="7 8" key="1">
    <citation type="journal article" date="2015" name="Stand. Genomic Sci.">
        <title>Genomic Encyclopedia of Bacterial and Archaeal Type Strains, Phase III: the genomes of soil and plant-associated and newly described type strains.</title>
        <authorList>
            <person name="Whitman W.B."/>
            <person name="Woyke T."/>
            <person name="Klenk H.P."/>
            <person name="Zhou Y."/>
            <person name="Lilburn T.G."/>
            <person name="Beck B.J."/>
            <person name="De Vos P."/>
            <person name="Vandamme P."/>
            <person name="Eisen J.A."/>
            <person name="Garrity G."/>
            <person name="Hugenholtz P."/>
            <person name="Kyrpides N.C."/>
        </authorList>
    </citation>
    <scope>NUCLEOTIDE SEQUENCE [LARGE SCALE GENOMIC DNA]</scope>
    <source>
        <strain evidence="7 8">CGMCC 1.10821</strain>
    </source>
</reference>
<comment type="similarity">
    <text evidence="2 5">Belongs to the TolB family.</text>
</comment>
<keyword evidence="4 5" id="KW-0574">Periplasm</keyword>
<dbReference type="NCBIfam" id="TIGR02800">
    <property type="entry name" value="propeller_TolB"/>
    <property type="match status" value="1"/>
</dbReference>
<name>A0A562L537_9GAMM</name>
<dbReference type="Pfam" id="PF07676">
    <property type="entry name" value="PD40"/>
    <property type="match status" value="3"/>
</dbReference>